<keyword evidence="3" id="KW-0227">DNA damage</keyword>
<evidence type="ECO:0000256" key="5">
    <source>
        <dbReference type="ARBA" id="ARBA00023204"/>
    </source>
</evidence>
<evidence type="ECO:0000256" key="2">
    <source>
        <dbReference type="ARBA" id="ARBA00022759"/>
    </source>
</evidence>
<dbReference type="AlphaFoldDB" id="A0A940N0J4"/>
<comment type="similarity">
    <text evidence="6">Belongs to the Vsr family.</text>
</comment>
<evidence type="ECO:0000256" key="1">
    <source>
        <dbReference type="ARBA" id="ARBA00022722"/>
    </source>
</evidence>
<evidence type="ECO:0000256" key="6">
    <source>
        <dbReference type="ARBA" id="ARBA00029466"/>
    </source>
</evidence>
<keyword evidence="4" id="KW-0378">Hydrolase</keyword>
<comment type="caution">
    <text evidence="7">The sequence shown here is derived from an EMBL/GenBank/DDBJ whole genome shotgun (WGS) entry which is preliminary data.</text>
</comment>
<evidence type="ECO:0000256" key="3">
    <source>
        <dbReference type="ARBA" id="ARBA00022763"/>
    </source>
</evidence>
<reference evidence="7" key="1">
    <citation type="submission" date="2021-03" db="EMBL/GenBank/DDBJ databases">
        <authorList>
            <person name="So Y."/>
        </authorList>
    </citation>
    <scope>NUCLEOTIDE SEQUENCE</scope>
    <source>
        <strain evidence="7">SG15</strain>
    </source>
</reference>
<keyword evidence="8" id="KW-1185">Reference proteome</keyword>
<dbReference type="Gene3D" id="3.40.960.10">
    <property type="entry name" value="VSR Endonuclease"/>
    <property type="match status" value="1"/>
</dbReference>
<keyword evidence="5" id="KW-0234">DNA repair</keyword>
<evidence type="ECO:0000313" key="8">
    <source>
        <dbReference type="Proteomes" id="UP000677537"/>
    </source>
</evidence>
<dbReference type="EMBL" id="JAGIZA010000014">
    <property type="protein sequence ID" value="MBP0495038.1"/>
    <property type="molecule type" value="Genomic_DNA"/>
</dbReference>
<evidence type="ECO:0000256" key="4">
    <source>
        <dbReference type="ARBA" id="ARBA00022801"/>
    </source>
</evidence>
<dbReference type="RefSeq" id="WP_209375840.1">
    <property type="nucleotide sequence ID" value="NZ_JAGIZA010000014.1"/>
</dbReference>
<sequence>MPPRMARIPVRDTKPERLLRAVLGRIGVADLEYNAAHLPGQPDVVLLASRVAAFAHGCFWHHHQGCQHGRVPATEYPWASKFKCTRARDAATRSALVAAGWRVLTVWECALCGPDALPAGDLDGAVAGFLGGTTATLELEGHGVSPLVRQPRAA</sequence>
<protein>
    <submittedName>
        <fullName evidence="7">Very short patch repair endonuclease</fullName>
    </submittedName>
</protein>
<keyword evidence="1" id="KW-0540">Nuclease</keyword>
<evidence type="ECO:0000313" key="7">
    <source>
        <dbReference type="EMBL" id="MBP0495038.1"/>
    </source>
</evidence>
<dbReference type="SUPFAM" id="SSF52980">
    <property type="entry name" value="Restriction endonuclease-like"/>
    <property type="match status" value="1"/>
</dbReference>
<dbReference type="InterPro" id="IPR004603">
    <property type="entry name" value="DNA_mismatch_endonuc_vsr"/>
</dbReference>
<name>A0A940N0J4_9PROT</name>
<organism evidence="7 8">
    <name type="scientific">Roseomonas indoligenes</name>
    <dbReference type="NCBI Taxonomy" id="2820811"/>
    <lineage>
        <taxon>Bacteria</taxon>
        <taxon>Pseudomonadati</taxon>
        <taxon>Pseudomonadota</taxon>
        <taxon>Alphaproteobacteria</taxon>
        <taxon>Acetobacterales</taxon>
        <taxon>Roseomonadaceae</taxon>
        <taxon>Roseomonas</taxon>
    </lineage>
</organism>
<dbReference type="Proteomes" id="UP000677537">
    <property type="component" value="Unassembled WGS sequence"/>
</dbReference>
<proteinExistence type="inferred from homology"/>
<keyword evidence="2 7" id="KW-0255">Endonuclease</keyword>
<dbReference type="GO" id="GO:0016787">
    <property type="term" value="F:hydrolase activity"/>
    <property type="evidence" value="ECO:0007669"/>
    <property type="project" value="UniProtKB-KW"/>
</dbReference>
<dbReference type="GO" id="GO:0004519">
    <property type="term" value="F:endonuclease activity"/>
    <property type="evidence" value="ECO:0007669"/>
    <property type="project" value="UniProtKB-KW"/>
</dbReference>
<dbReference type="GO" id="GO:0006298">
    <property type="term" value="P:mismatch repair"/>
    <property type="evidence" value="ECO:0007669"/>
    <property type="project" value="InterPro"/>
</dbReference>
<dbReference type="InterPro" id="IPR011335">
    <property type="entry name" value="Restrct_endonuc-II-like"/>
</dbReference>
<dbReference type="Pfam" id="PF03852">
    <property type="entry name" value="Vsr"/>
    <property type="match status" value="1"/>
</dbReference>
<gene>
    <name evidence="7" type="ORF">J5Y10_19805</name>
</gene>
<accession>A0A940N0J4</accession>